<feature type="binding site" evidence="3">
    <location>
        <begin position="186"/>
        <end position="187"/>
    </location>
    <ligand>
        <name>carboxy-S-adenosyl-L-methionine</name>
        <dbReference type="ChEBI" id="CHEBI:134278"/>
    </ligand>
</feature>
<dbReference type="CDD" id="cd02440">
    <property type="entry name" value="AdoMet_MTases"/>
    <property type="match status" value="1"/>
</dbReference>
<dbReference type="PANTHER" id="PTHR43464:SF95">
    <property type="entry name" value="TRNA U34 CARBOXYMETHYLTRANSFERASE"/>
    <property type="match status" value="1"/>
</dbReference>
<protein>
    <recommendedName>
        <fullName evidence="3">tRNA U34 carboxymethyltransferase</fullName>
        <ecNumber evidence="3">2.5.1.-</ecNumber>
    </recommendedName>
</protein>
<evidence type="ECO:0000313" key="5">
    <source>
        <dbReference type="Proteomes" id="UP000198672"/>
    </source>
</evidence>
<dbReference type="GO" id="GO:0032259">
    <property type="term" value="P:methylation"/>
    <property type="evidence" value="ECO:0007669"/>
    <property type="project" value="UniProtKB-KW"/>
</dbReference>
<dbReference type="EC" id="2.5.1.-" evidence="3"/>
<feature type="binding site" evidence="3">
    <location>
        <position position="111"/>
    </location>
    <ligand>
        <name>carboxy-S-adenosyl-L-methionine</name>
        <dbReference type="ChEBI" id="CHEBI:134278"/>
    </ligand>
</feature>
<keyword evidence="4" id="KW-0489">Methyltransferase</keyword>
<feature type="binding site" evidence="3">
    <location>
        <position position="116"/>
    </location>
    <ligand>
        <name>carboxy-S-adenosyl-L-methionine</name>
        <dbReference type="ChEBI" id="CHEBI:134278"/>
    </ligand>
</feature>
<proteinExistence type="inferred from homology"/>
<dbReference type="AlphaFoldDB" id="A0A1H3F3V9"/>
<dbReference type="Proteomes" id="UP000198672">
    <property type="component" value="Unassembled WGS sequence"/>
</dbReference>
<sequence>MDLTDLTLFQPFFAQLAHTTLAPWVEPLAVAVRERLAARTHGDLMRWEAALAALPDLPPGRVVLDQAAVGLQSDQVLAPAIATHLRATLMQLHPWRKGPFCFHDLHLDAEWRSDWKWARLADAIDSLTGRVVLDVGCGNGYYAWRMRGAGARLVMGIDPTQLFVCQFRAIQHYVQCPEVTVLPLGIEDLPPSLSGFDTVFSMGVLSHRRSPLDHLAELRTLLRPGGQLVLETLALDCAEQQVLVPPDRYAQMRNIWFIPSVAALVVWMKRLGFQQVSVVDVTRTTIAEQRATDWMHFQSLPDHLNPADPSRTIEGHPAPLRAVVIGRA</sequence>
<reference evidence="5" key="1">
    <citation type="submission" date="2016-10" db="EMBL/GenBank/DDBJ databases">
        <authorList>
            <person name="Varghese N."/>
            <person name="Submissions S."/>
        </authorList>
    </citation>
    <scope>NUCLEOTIDE SEQUENCE [LARGE SCALE GENOMIC DNA]</scope>
    <source>
        <strain evidence="5">DSM 173</strain>
    </source>
</reference>
<dbReference type="HAMAP" id="MF_01590">
    <property type="entry name" value="tRNA_carboxymethyltr_CmoB"/>
    <property type="match status" value="1"/>
</dbReference>
<organism evidence="4 5">
    <name type="scientific">Allochromatium warmingii</name>
    <name type="common">Chromatium warmingii</name>
    <dbReference type="NCBI Taxonomy" id="61595"/>
    <lineage>
        <taxon>Bacteria</taxon>
        <taxon>Pseudomonadati</taxon>
        <taxon>Pseudomonadota</taxon>
        <taxon>Gammaproteobacteria</taxon>
        <taxon>Chromatiales</taxon>
        <taxon>Chromatiaceae</taxon>
        <taxon>Allochromatium</taxon>
    </lineage>
</organism>
<feature type="binding site" evidence="3">
    <location>
        <begin position="158"/>
        <end position="160"/>
    </location>
    <ligand>
        <name>carboxy-S-adenosyl-L-methionine</name>
        <dbReference type="ChEBI" id="CHEBI:134278"/>
    </ligand>
</feature>
<dbReference type="InterPro" id="IPR027555">
    <property type="entry name" value="Mo5U34_MeTrfas-like"/>
</dbReference>
<dbReference type="OrthoDB" id="9773188at2"/>
<feature type="binding site" evidence="3">
    <location>
        <position position="202"/>
    </location>
    <ligand>
        <name>carboxy-S-adenosyl-L-methionine</name>
        <dbReference type="ChEBI" id="CHEBI:134278"/>
    </ligand>
</feature>
<evidence type="ECO:0000256" key="3">
    <source>
        <dbReference type="HAMAP-Rule" id="MF_01590"/>
    </source>
</evidence>
<accession>A0A1H3F3V9</accession>
<dbReference type="Gene3D" id="3.40.50.150">
    <property type="entry name" value="Vaccinia Virus protein VP39"/>
    <property type="match status" value="1"/>
</dbReference>
<dbReference type="NCBIfam" id="NF011650">
    <property type="entry name" value="PRK15068.1"/>
    <property type="match status" value="1"/>
</dbReference>
<dbReference type="STRING" id="61595.SAMN05421644_11623"/>
<keyword evidence="5" id="KW-1185">Reference proteome</keyword>
<feature type="binding site" evidence="3">
    <location>
        <position position="321"/>
    </location>
    <ligand>
        <name>carboxy-S-adenosyl-L-methionine</name>
        <dbReference type="ChEBI" id="CHEBI:134278"/>
    </ligand>
</feature>
<dbReference type="GO" id="GO:0008168">
    <property type="term" value="F:methyltransferase activity"/>
    <property type="evidence" value="ECO:0007669"/>
    <property type="project" value="UniProtKB-KW"/>
</dbReference>
<comment type="catalytic activity">
    <reaction evidence="3">
        <text>carboxy-S-adenosyl-L-methionine + 5-hydroxyuridine(34) in tRNA = 5-carboxymethoxyuridine(34) in tRNA + S-adenosyl-L-homocysteine + H(+)</text>
        <dbReference type="Rhea" id="RHEA:52848"/>
        <dbReference type="Rhea" id="RHEA-COMP:13381"/>
        <dbReference type="Rhea" id="RHEA-COMP:13383"/>
        <dbReference type="ChEBI" id="CHEBI:15378"/>
        <dbReference type="ChEBI" id="CHEBI:57856"/>
        <dbReference type="ChEBI" id="CHEBI:134278"/>
        <dbReference type="ChEBI" id="CHEBI:136877"/>
        <dbReference type="ChEBI" id="CHEBI:136879"/>
    </reaction>
</comment>
<evidence type="ECO:0000313" key="4">
    <source>
        <dbReference type="EMBL" id="SDX85605.1"/>
    </source>
</evidence>
<dbReference type="PANTHER" id="PTHR43464">
    <property type="entry name" value="METHYLTRANSFERASE"/>
    <property type="match status" value="1"/>
</dbReference>
<name>A0A1H3F3V9_ALLWA</name>
<evidence type="ECO:0000256" key="2">
    <source>
        <dbReference type="ARBA" id="ARBA00022694"/>
    </source>
</evidence>
<keyword evidence="1 3" id="KW-0808">Transferase</keyword>
<dbReference type="InterPro" id="IPR010017">
    <property type="entry name" value="CmoB"/>
</dbReference>
<comment type="caution">
    <text evidence="3">Lacks conserved residue(s) required for the propagation of feature annotation.</text>
</comment>
<comment type="function">
    <text evidence="3">Catalyzes carboxymethyl transfer from carboxy-S-adenosyl-L-methionine (Cx-SAM) to 5-hydroxyuridine (ho5U) to form 5-carboxymethoxyuridine (cmo5U) at position 34 in tRNAs.</text>
</comment>
<dbReference type="GO" id="GO:0002098">
    <property type="term" value="P:tRNA wobble uridine modification"/>
    <property type="evidence" value="ECO:0007669"/>
    <property type="project" value="InterPro"/>
</dbReference>
<dbReference type="Pfam" id="PF08003">
    <property type="entry name" value="Methyltransf_9"/>
    <property type="match status" value="1"/>
</dbReference>
<dbReference type="EMBL" id="FNOW01000016">
    <property type="protein sequence ID" value="SDX85605.1"/>
    <property type="molecule type" value="Genomic_DNA"/>
</dbReference>
<keyword evidence="2 3" id="KW-0819">tRNA processing</keyword>
<feature type="binding site" evidence="3">
    <location>
        <position position="97"/>
    </location>
    <ligand>
        <name>carboxy-S-adenosyl-L-methionine</name>
        <dbReference type="ChEBI" id="CHEBI:134278"/>
    </ligand>
</feature>
<dbReference type="InterPro" id="IPR029063">
    <property type="entry name" value="SAM-dependent_MTases_sf"/>
</dbReference>
<comment type="subunit">
    <text evidence="3">Homotetramer.</text>
</comment>
<evidence type="ECO:0000256" key="1">
    <source>
        <dbReference type="ARBA" id="ARBA00022679"/>
    </source>
</evidence>
<dbReference type="RefSeq" id="WP_091333299.1">
    <property type="nucleotide sequence ID" value="NZ_FNOW01000016.1"/>
</dbReference>
<gene>
    <name evidence="3" type="primary">cmoB</name>
    <name evidence="4" type="ORF">SAMN05421644_11623</name>
</gene>
<comment type="similarity">
    <text evidence="3">Belongs to the class I-like SAM-binding methyltransferase superfamily. CmoB family.</text>
</comment>
<dbReference type="SUPFAM" id="SSF53335">
    <property type="entry name" value="S-adenosyl-L-methionine-dependent methyltransferases"/>
    <property type="match status" value="1"/>
</dbReference>
<feature type="binding site" evidence="3">
    <location>
        <position position="136"/>
    </location>
    <ligand>
        <name>carboxy-S-adenosyl-L-methionine</name>
        <dbReference type="ChEBI" id="CHEBI:134278"/>
    </ligand>
</feature>
<dbReference type="GO" id="GO:0016765">
    <property type="term" value="F:transferase activity, transferring alkyl or aryl (other than methyl) groups"/>
    <property type="evidence" value="ECO:0007669"/>
    <property type="project" value="UniProtKB-UniRule"/>
</dbReference>
<dbReference type="NCBIfam" id="TIGR00452">
    <property type="entry name" value="tRNA 5-methoxyuridine(34)/uridine 5-oxyacetic acid(34) synthase CmoB"/>
    <property type="match status" value="1"/>
</dbReference>